<dbReference type="SUPFAM" id="SSF56112">
    <property type="entry name" value="Protein kinase-like (PK-like)"/>
    <property type="match status" value="1"/>
</dbReference>
<dbReference type="InterPro" id="IPR045495">
    <property type="entry name" value="PI4K_N"/>
</dbReference>
<comment type="catalytic activity">
    <reaction evidence="1">
        <text>a 1,2-diacyl-sn-glycero-3-phospho-(1D-myo-inositol) + ATP = a 1,2-diacyl-sn-glycero-3-phospho-(1D-myo-inositol 4-phosphate) + ADP + H(+)</text>
        <dbReference type="Rhea" id="RHEA:19877"/>
        <dbReference type="ChEBI" id="CHEBI:15378"/>
        <dbReference type="ChEBI" id="CHEBI:30616"/>
        <dbReference type="ChEBI" id="CHEBI:57880"/>
        <dbReference type="ChEBI" id="CHEBI:58178"/>
        <dbReference type="ChEBI" id="CHEBI:456216"/>
        <dbReference type="EC" id="2.7.1.67"/>
    </reaction>
</comment>
<dbReference type="InterPro" id="IPR018936">
    <property type="entry name" value="PI3/4_kinase_CS"/>
</dbReference>
<evidence type="ECO:0000313" key="11">
    <source>
        <dbReference type="Proteomes" id="UP000094801"/>
    </source>
</evidence>
<dbReference type="GO" id="GO:0004430">
    <property type="term" value="F:1-phosphatidylinositol 4-kinase activity"/>
    <property type="evidence" value="ECO:0007669"/>
    <property type="project" value="UniProtKB-EC"/>
</dbReference>
<comment type="similarity">
    <text evidence="2">Belongs to the PI3/PI4-kinase family. Type III PI4K subfamily.</text>
</comment>
<evidence type="ECO:0000259" key="8">
    <source>
        <dbReference type="PROSITE" id="PS50290"/>
    </source>
</evidence>
<evidence type="ECO:0000256" key="3">
    <source>
        <dbReference type="ARBA" id="ARBA00012169"/>
    </source>
</evidence>
<dbReference type="InterPro" id="IPR001263">
    <property type="entry name" value="PI3K_accessory_dom"/>
</dbReference>
<dbReference type="Gene3D" id="3.30.1010.10">
    <property type="entry name" value="Phosphatidylinositol 3-kinase Catalytic Subunit, Chain A, domain 4"/>
    <property type="match status" value="1"/>
</dbReference>
<keyword evidence="6" id="KW-0418">Kinase</keyword>
<dbReference type="InterPro" id="IPR011009">
    <property type="entry name" value="Kinase-like_dom_sf"/>
</dbReference>
<evidence type="ECO:0000256" key="4">
    <source>
        <dbReference type="ARBA" id="ARBA00022679"/>
    </source>
</evidence>
<dbReference type="SMART" id="SM00146">
    <property type="entry name" value="PI3Kc"/>
    <property type="match status" value="1"/>
</dbReference>
<organism evidence="10 11">
    <name type="scientific">[Candida] arabinofermentans NRRL YB-2248</name>
    <dbReference type="NCBI Taxonomy" id="983967"/>
    <lineage>
        <taxon>Eukaryota</taxon>
        <taxon>Fungi</taxon>
        <taxon>Dikarya</taxon>
        <taxon>Ascomycota</taxon>
        <taxon>Saccharomycotina</taxon>
        <taxon>Pichiomycetes</taxon>
        <taxon>Pichiales</taxon>
        <taxon>Pichiaceae</taxon>
        <taxon>Ogataea</taxon>
        <taxon>Ogataea/Candida clade</taxon>
    </lineage>
</organism>
<evidence type="ECO:0000256" key="5">
    <source>
        <dbReference type="ARBA" id="ARBA00022741"/>
    </source>
</evidence>
<evidence type="ECO:0000259" key="9">
    <source>
        <dbReference type="PROSITE" id="PS51545"/>
    </source>
</evidence>
<dbReference type="SMART" id="SM00145">
    <property type="entry name" value="PI3Ka"/>
    <property type="match status" value="1"/>
</dbReference>
<dbReference type="EMBL" id="KV453851">
    <property type="protein sequence ID" value="ODV85787.1"/>
    <property type="molecule type" value="Genomic_DNA"/>
</dbReference>
<evidence type="ECO:0000256" key="6">
    <source>
        <dbReference type="ARBA" id="ARBA00022777"/>
    </source>
</evidence>
<evidence type="ECO:0000256" key="7">
    <source>
        <dbReference type="ARBA" id="ARBA00022840"/>
    </source>
</evidence>
<keyword evidence="4" id="KW-0808">Transferase</keyword>
<protein>
    <recommendedName>
        <fullName evidence="3">1-phosphatidylinositol 4-kinase</fullName>
        <ecNumber evidence="3">2.7.1.67</ecNumber>
    </recommendedName>
</protein>
<dbReference type="GO" id="GO:0048015">
    <property type="term" value="P:phosphatidylinositol-mediated signaling"/>
    <property type="evidence" value="ECO:0007669"/>
    <property type="project" value="TreeGrafter"/>
</dbReference>
<dbReference type="Gene3D" id="1.10.1070.11">
    <property type="entry name" value="Phosphatidylinositol 3-/4-kinase, catalytic domain"/>
    <property type="match status" value="1"/>
</dbReference>
<sequence length="1869" mass="210016">MDFIGIPRGAIRGKALEKLAQLSAKKTPVSANLNESVSPTLKRLLTGVQGTDLSSSPIKHSEVETLLALCKSSGELKNHTQAEILISRFENYLVESPTQSFSSKFTFKSLFPTPWTKLTYELVVAISTIGATFPELEQKAINALEKAISFYSSSEATDLIGYFSLAGLLQGLTKDARLVTPKMLGSLISIFDETFLSNIESTIYSITESKDVDLVSNFEDYGYELSSLYFMLLLQKVSLEVLKHISKVPSDISFVDHILAKYDGNTEFNLSTDELNLVRQLVAVVIANGKFVNEGSDRVVSSTFGRRNCCYSIKGSGLDILLFGYTTSAVNSEMLVALVSDYLEQIYKISEFQGDETVEMVNSELLPSIFSSAALLSKKDSVVGLRLNKAFPSVLSLPLLNTAVVKQLARYLSYSLKDLSSDEVVSSIYGLANILFESRERKHQNGGLQVHLRPFYSISETNVNYASTVYTDAGSIAVEAQPIVYKNIISAVVEIAKNFDDESINILVITILSQKIKREPNELNFFLLEGVVGLVDIMEKREFLIVVKYFFDMASFPNKSPAVSERLTSIWVSFSEAVARKPTSELYNVYLREMLAAIIAKGDIDELEHHRSNNDVSLSASQIAIFLKPLASLLPTIEEKSNVPTDKETISLFKDAWFNLCIHGFAYRSELTLKNESSLQRIAHSSPPLASESSWNRTETSIEMNTILRRGTSKRTEKLHKDVLSSIVGLKAIDSKVFETQISRPKLMFLASNLLIETLRVESGDCSTSLEYLSDPSVAIAGLQDYMGSISFYATSQYVKRIQSGGSPCFSVARITEQLKKVLISCCHREFSLQNTAFQAADLLINRCPPILCHEQSFFSLLEILTLLFQSVVDADSNQYDPKIEFRSKITDVVLHLSDSYKWRHSTLDRFTASARKWVLQCLMRSNQDMKSLIQTYMSKVEVGSSTHSVNYGVSFALEMGGKILPVDRELYTLEGSAANQISTTSTFLSSFPWRNNMRADVVDKLAQYQMTNTKSVFEITKTHVENLKASLNAHEKINFSEFSSVLNDIGTLCIMSDHSIGWLIKEIVEIPFIRFTAQDIELGISLWLAIMKERPEYAGLVLSEILANFEETVKLRRGLFSRKFDIKDSRYNPMEYLPTSKDKIDRAGSAASNNIKPHLLLVRFFSSHFEATKYQSDHTLKMFTRCVLITLKSLSQASLHPFSRLLRFEIIYFSMSVLKLHTGLKTRDVPSLISAVFDGALSWFVEKHRTPYGNNKLKMKADFNILSSVAKNLSETKYSTGSIYEQKRVILLLLLDHEISFLVSWLNPLSPRDTIGAYCNFKLDDHILSNAFSIDGRLAINLVERYKATSLTGSLRSLVKSNPFSVIDDFDSIKYLISEKSGASSSIVTLWSTAPPIDSINLFLPPFNKDSFILQYTMRSLESFDAHLTFFYVPQIVQALRYDGHLGYVKRFILETAKVSQLFAHQIIWNMSANSYKDEDSTIPDDIKNVLDDIRDTMVDEFTPADRAYYEKEFTFFNKVTGISGKLKPYIKKSKPEKKAKIDEEMAAIEVEEGVYIPSNPDGTVVDINRKSGKPLQSHAKAPFMATFKIQKEVTTVVDDEEVVQTITQDLSAIFKVGDDCRQDVLALQIISIFRTIWADAGLDVYVFPYKVTATAPGCGIIDVLPNSISRDMLGREAVNGLYEYFITQYGPPNGPEFQKARNNFIKSLAAYSIVTYLLEIKDRHNGNIMYDIEGHILHIDFGFCFDIVPGGVKFEQSPFKLTREMVNVMGGSTETQAYKWFEELCVKSFLACRPYMNTIINAVIPMLDSGLPCFKQTTIKHLTARFVPHKSDKEAAKYMRGLIKKSFESLATGVYDEFQRLTNGIPY</sequence>
<dbReference type="PROSITE" id="PS50290">
    <property type="entry name" value="PI3_4_KINASE_3"/>
    <property type="match status" value="1"/>
</dbReference>
<dbReference type="Proteomes" id="UP000094801">
    <property type="component" value="Unassembled WGS sequence"/>
</dbReference>
<evidence type="ECO:0000256" key="1">
    <source>
        <dbReference type="ARBA" id="ARBA00001686"/>
    </source>
</evidence>
<dbReference type="InterPro" id="IPR000403">
    <property type="entry name" value="PI3/4_kinase_cat_dom"/>
</dbReference>
<evidence type="ECO:0000313" key="10">
    <source>
        <dbReference type="EMBL" id="ODV85787.1"/>
    </source>
</evidence>
<dbReference type="Pfam" id="PF00454">
    <property type="entry name" value="PI3_PI4_kinase"/>
    <property type="match status" value="1"/>
</dbReference>
<evidence type="ECO:0000256" key="2">
    <source>
        <dbReference type="ARBA" id="ARBA00006209"/>
    </source>
</evidence>
<feature type="domain" description="PIK helical" evidence="9">
    <location>
        <begin position="1315"/>
        <end position="1498"/>
    </location>
</feature>
<dbReference type="OrthoDB" id="10264149at2759"/>
<dbReference type="InterPro" id="IPR016024">
    <property type="entry name" value="ARM-type_fold"/>
</dbReference>
<dbReference type="InterPro" id="IPR042236">
    <property type="entry name" value="PI3K_accessory_sf"/>
</dbReference>
<dbReference type="PANTHER" id="PTHR10048:SF15">
    <property type="entry name" value="PHOSPHATIDYLINOSITOL 4-KINASE ALPHA"/>
    <property type="match status" value="1"/>
</dbReference>
<reference evidence="11" key="1">
    <citation type="submission" date="2016-04" db="EMBL/GenBank/DDBJ databases">
        <title>Comparative genomics of biotechnologically important yeasts.</title>
        <authorList>
            <consortium name="DOE Joint Genome Institute"/>
            <person name="Riley R."/>
            <person name="Haridas S."/>
            <person name="Wolfe K.H."/>
            <person name="Lopes M.R."/>
            <person name="Hittinger C.T."/>
            <person name="Goker M."/>
            <person name="Salamov A."/>
            <person name="Wisecaver J."/>
            <person name="Long T.M."/>
            <person name="Aerts A.L."/>
            <person name="Barry K."/>
            <person name="Choi C."/>
            <person name="Clum A."/>
            <person name="Coughlan A.Y."/>
            <person name="Deshpande S."/>
            <person name="Douglass A.P."/>
            <person name="Hanson S.J."/>
            <person name="Klenk H.-P."/>
            <person name="Labutti K."/>
            <person name="Lapidus A."/>
            <person name="Lindquist E."/>
            <person name="Lipzen A."/>
            <person name="Meier-Kolthoff J.P."/>
            <person name="Ohm R.A."/>
            <person name="Otillar R.P."/>
            <person name="Pangilinan J."/>
            <person name="Peng Y."/>
            <person name="Rokas A."/>
            <person name="Rosa C.A."/>
            <person name="Scheuner C."/>
            <person name="Sibirny A.A."/>
            <person name="Slot J.C."/>
            <person name="Stielow J.B."/>
            <person name="Sun H."/>
            <person name="Kurtzman C.P."/>
            <person name="Blackwell M."/>
            <person name="Grigoriev I.V."/>
            <person name="Jeffries T.W."/>
        </authorList>
    </citation>
    <scope>NUCLEOTIDE SEQUENCE [LARGE SCALE GENOMIC DNA]</scope>
    <source>
        <strain evidence="11">NRRL YB-2248</strain>
    </source>
</reference>
<dbReference type="Gene3D" id="1.25.40.70">
    <property type="entry name" value="Phosphatidylinositol 3-kinase, accessory domain (PIK)"/>
    <property type="match status" value="1"/>
</dbReference>
<dbReference type="FunFam" id="3.30.1010.10:FF:000014">
    <property type="entry name" value="Phosphatidylinositol 4-kinase STT4"/>
    <property type="match status" value="1"/>
</dbReference>
<dbReference type="SUPFAM" id="SSF48371">
    <property type="entry name" value="ARM repeat"/>
    <property type="match status" value="1"/>
</dbReference>
<dbReference type="FunFam" id="1.25.40.70:FF:000011">
    <property type="entry name" value="Phosphatidylinositol 4-kinase alpha"/>
    <property type="match status" value="1"/>
</dbReference>
<name>A0A1E4T210_9ASCO</name>
<dbReference type="GO" id="GO:0005737">
    <property type="term" value="C:cytoplasm"/>
    <property type="evidence" value="ECO:0007669"/>
    <property type="project" value="TreeGrafter"/>
</dbReference>
<dbReference type="Pfam" id="PF00613">
    <property type="entry name" value="PI3Ka"/>
    <property type="match status" value="1"/>
</dbReference>
<dbReference type="PROSITE" id="PS51545">
    <property type="entry name" value="PIK_HELICAL"/>
    <property type="match status" value="1"/>
</dbReference>
<keyword evidence="5" id="KW-0547">Nucleotide-binding</keyword>
<keyword evidence="7" id="KW-0067">ATP-binding</keyword>
<dbReference type="Pfam" id="PF19274">
    <property type="entry name" value="PI4K_N"/>
    <property type="match status" value="1"/>
</dbReference>
<dbReference type="GO" id="GO:0046854">
    <property type="term" value="P:phosphatidylinositol phosphate biosynthetic process"/>
    <property type="evidence" value="ECO:0007669"/>
    <property type="project" value="InterPro"/>
</dbReference>
<accession>A0A1E4T210</accession>
<dbReference type="STRING" id="983967.A0A1E4T210"/>
<dbReference type="FunFam" id="1.10.1070.11:FF:000022">
    <property type="entry name" value="Phosphatidylinositol 4-kinase stt4"/>
    <property type="match status" value="1"/>
</dbReference>
<dbReference type="InterPro" id="IPR015433">
    <property type="entry name" value="PI3/4_kinase"/>
</dbReference>
<dbReference type="CDD" id="cd05167">
    <property type="entry name" value="PI4Kc_III_alpha"/>
    <property type="match status" value="1"/>
</dbReference>
<dbReference type="PANTHER" id="PTHR10048">
    <property type="entry name" value="PHOSPHATIDYLINOSITOL KINASE"/>
    <property type="match status" value="1"/>
</dbReference>
<dbReference type="InterPro" id="IPR036940">
    <property type="entry name" value="PI3/4_kinase_cat_sf"/>
</dbReference>
<dbReference type="EC" id="2.7.1.67" evidence="3"/>
<dbReference type="GO" id="GO:0005886">
    <property type="term" value="C:plasma membrane"/>
    <property type="evidence" value="ECO:0007669"/>
    <property type="project" value="TreeGrafter"/>
</dbReference>
<dbReference type="PROSITE" id="PS00915">
    <property type="entry name" value="PI3_4_KINASE_1"/>
    <property type="match status" value="1"/>
</dbReference>
<dbReference type="GO" id="GO:0005524">
    <property type="term" value="F:ATP binding"/>
    <property type="evidence" value="ECO:0007669"/>
    <property type="project" value="UniProtKB-KW"/>
</dbReference>
<keyword evidence="11" id="KW-1185">Reference proteome</keyword>
<gene>
    <name evidence="10" type="ORF">CANARDRAFT_7157</name>
</gene>
<feature type="domain" description="PI3K/PI4K catalytic" evidence="8">
    <location>
        <begin position="1571"/>
        <end position="1853"/>
    </location>
</feature>
<proteinExistence type="inferred from homology"/>
<dbReference type="PROSITE" id="PS00916">
    <property type="entry name" value="PI3_4_KINASE_2"/>
    <property type="match status" value="1"/>
</dbReference>